<sequence length="469" mass="51435">MNADHEIAILELGISRKGEMEKLTRIADLDIGLITNISETHLEHLGDIQTVAREKEDIFIDFNSSDHYAILNHDDYYCRRMATGLRCPVITFGLSEEAHYTATQIEPAGQTGYWFTLHYPEGQTRLYLNAPGKHNIYNALAAIATARSLGASLKAIQVGLEEFHLPQMRLEIHTSSILEENVTIINDTYNASPASMTGALSALQEMAGPNRTIALLGDMLELGNFSVTAHENIGIEVVNQGLDLLFTIGTLASNIGRKAIEAGMKTDEVIHCQDIVEAAELLQTTIREGDFILIKGSRLMQLDLLAAQFIGGIRPTKLIIDLEAIAHNIRKIREIVGSNIKIMSVVKSGGYGHDSRKVARVVLENGIDYLAVAVPDEGVFLRKSGFESTPILVLGPTLPQEAIKVVKYRLAQTVHSLPVVAELNKEAEKKGVQIPVHVKIDTGMGRIGLLPDQVESFFDTLVGFNNISI</sequence>
<feature type="domain" description="Mur ligase C-terminal" evidence="8">
    <location>
        <begin position="169"/>
        <end position="298"/>
    </location>
</feature>
<dbReference type="Pfam" id="PF08245">
    <property type="entry name" value="Mur_ligase_M"/>
    <property type="match status" value="1"/>
</dbReference>
<evidence type="ECO:0000256" key="1">
    <source>
        <dbReference type="ARBA" id="ARBA00001933"/>
    </source>
</evidence>
<gene>
    <name evidence="10" type="ORF">ACFL27_12130</name>
</gene>
<dbReference type="SUPFAM" id="SSF53623">
    <property type="entry name" value="MurD-like peptide ligases, catalytic domain"/>
    <property type="match status" value="1"/>
</dbReference>
<keyword evidence="4" id="KW-0067">ATP-binding</keyword>
<dbReference type="PANTHER" id="PTHR43024">
    <property type="entry name" value="UDP-N-ACETYLMURAMOYL-TRIPEPTIDE--D-ALANYL-D-ALANINE LIGASE"/>
    <property type="match status" value="1"/>
</dbReference>
<keyword evidence="3" id="KW-0547">Nucleotide-binding</keyword>
<dbReference type="PRINTS" id="PR00992">
    <property type="entry name" value="ALARACEMASE"/>
</dbReference>
<proteinExistence type="predicted"/>
<dbReference type="SUPFAM" id="SSF51419">
    <property type="entry name" value="PLP-binding barrel"/>
    <property type="match status" value="1"/>
</dbReference>
<dbReference type="InterPro" id="IPR036565">
    <property type="entry name" value="Mur-like_cat_sf"/>
</dbReference>
<protein>
    <submittedName>
        <fullName evidence="10">Alanine racemase</fullName>
        <ecNumber evidence="10">5.1.1.1</ecNumber>
    </submittedName>
</protein>
<evidence type="ECO:0000256" key="6">
    <source>
        <dbReference type="ARBA" id="ARBA00023235"/>
    </source>
</evidence>
<dbReference type="InterPro" id="IPR001608">
    <property type="entry name" value="Ala_racemase_N"/>
</dbReference>
<evidence type="ECO:0000256" key="4">
    <source>
        <dbReference type="ARBA" id="ARBA00022840"/>
    </source>
</evidence>
<dbReference type="InterPro" id="IPR013221">
    <property type="entry name" value="Mur_ligase_cen"/>
</dbReference>
<dbReference type="Proteomes" id="UP001594351">
    <property type="component" value="Unassembled WGS sequence"/>
</dbReference>
<dbReference type="EMBL" id="JBHPBY010000135">
    <property type="protein sequence ID" value="MFC1850934.1"/>
    <property type="molecule type" value="Genomic_DNA"/>
</dbReference>
<keyword evidence="11" id="KW-1185">Reference proteome</keyword>
<dbReference type="InterPro" id="IPR051046">
    <property type="entry name" value="MurCDEF_CellWall_CoF430Synth"/>
</dbReference>
<dbReference type="InterPro" id="IPR004101">
    <property type="entry name" value="Mur_ligase_C"/>
</dbReference>
<evidence type="ECO:0000313" key="11">
    <source>
        <dbReference type="Proteomes" id="UP001594351"/>
    </source>
</evidence>
<dbReference type="EC" id="5.1.1.1" evidence="10"/>
<evidence type="ECO:0000256" key="3">
    <source>
        <dbReference type="ARBA" id="ARBA00022741"/>
    </source>
</evidence>
<comment type="cofactor">
    <cofactor evidence="1">
        <name>pyridoxal 5'-phosphate</name>
        <dbReference type="ChEBI" id="CHEBI:597326"/>
    </cofactor>
</comment>
<dbReference type="Gene3D" id="3.20.20.10">
    <property type="entry name" value="Alanine racemase"/>
    <property type="match status" value="1"/>
</dbReference>
<evidence type="ECO:0000259" key="7">
    <source>
        <dbReference type="Pfam" id="PF01168"/>
    </source>
</evidence>
<feature type="non-terminal residue" evidence="10">
    <location>
        <position position="469"/>
    </location>
</feature>
<dbReference type="InterPro" id="IPR029066">
    <property type="entry name" value="PLP-binding_barrel"/>
</dbReference>
<dbReference type="InterPro" id="IPR036615">
    <property type="entry name" value="Mur_ligase_C_dom_sf"/>
</dbReference>
<evidence type="ECO:0000259" key="9">
    <source>
        <dbReference type="Pfam" id="PF08245"/>
    </source>
</evidence>
<feature type="domain" description="Mur ligase central" evidence="9">
    <location>
        <begin position="3"/>
        <end position="146"/>
    </location>
</feature>
<keyword evidence="2" id="KW-0436">Ligase</keyword>
<keyword evidence="6 10" id="KW-0413">Isomerase</keyword>
<dbReference type="Pfam" id="PF02875">
    <property type="entry name" value="Mur_ligase_C"/>
    <property type="match status" value="1"/>
</dbReference>
<feature type="domain" description="Alanine racemase N-terminal" evidence="7">
    <location>
        <begin position="320"/>
        <end position="466"/>
    </location>
</feature>
<name>A0ABV6YXN2_UNCC1</name>
<comment type="caution">
    <text evidence="10">The sequence shown here is derived from an EMBL/GenBank/DDBJ whole genome shotgun (WGS) entry which is preliminary data.</text>
</comment>
<evidence type="ECO:0000256" key="2">
    <source>
        <dbReference type="ARBA" id="ARBA00022598"/>
    </source>
</evidence>
<evidence type="ECO:0000256" key="5">
    <source>
        <dbReference type="ARBA" id="ARBA00022898"/>
    </source>
</evidence>
<dbReference type="Gene3D" id="3.40.1190.10">
    <property type="entry name" value="Mur-like, catalytic domain"/>
    <property type="match status" value="1"/>
</dbReference>
<keyword evidence="5" id="KW-0663">Pyridoxal phosphate</keyword>
<dbReference type="PANTHER" id="PTHR43024:SF1">
    <property type="entry name" value="UDP-N-ACETYLMURAMOYL-TRIPEPTIDE--D-ALANYL-D-ALANINE LIGASE"/>
    <property type="match status" value="1"/>
</dbReference>
<dbReference type="Pfam" id="PF01168">
    <property type="entry name" value="Ala_racemase_N"/>
    <property type="match status" value="1"/>
</dbReference>
<reference evidence="10 11" key="1">
    <citation type="submission" date="2024-09" db="EMBL/GenBank/DDBJ databases">
        <title>Laminarin stimulates single cell rates of sulfate reduction while oxygen inhibits transcriptomic activity in coastal marine sediment.</title>
        <authorList>
            <person name="Lindsay M."/>
            <person name="Orcutt B."/>
            <person name="Emerson D."/>
            <person name="Stepanauskas R."/>
            <person name="D'Angelo T."/>
        </authorList>
    </citation>
    <scope>NUCLEOTIDE SEQUENCE [LARGE SCALE GENOMIC DNA]</scope>
    <source>
        <strain evidence="10">SAG AM-311-K15</strain>
    </source>
</reference>
<dbReference type="InterPro" id="IPR000821">
    <property type="entry name" value="Ala_racemase"/>
</dbReference>
<dbReference type="SUPFAM" id="SSF53244">
    <property type="entry name" value="MurD-like peptide ligases, peptide-binding domain"/>
    <property type="match status" value="1"/>
</dbReference>
<evidence type="ECO:0000313" key="10">
    <source>
        <dbReference type="EMBL" id="MFC1850934.1"/>
    </source>
</evidence>
<accession>A0ABV6YXN2</accession>
<evidence type="ECO:0000259" key="8">
    <source>
        <dbReference type="Pfam" id="PF02875"/>
    </source>
</evidence>
<organism evidence="10 11">
    <name type="scientific">candidate division CSSED10-310 bacterium</name>
    <dbReference type="NCBI Taxonomy" id="2855610"/>
    <lineage>
        <taxon>Bacteria</taxon>
        <taxon>Bacteria division CSSED10-310</taxon>
    </lineage>
</organism>
<dbReference type="Gene3D" id="3.90.190.20">
    <property type="entry name" value="Mur ligase, C-terminal domain"/>
    <property type="match status" value="1"/>
</dbReference>
<dbReference type="GO" id="GO:0008784">
    <property type="term" value="F:alanine racemase activity"/>
    <property type="evidence" value="ECO:0007669"/>
    <property type="project" value="UniProtKB-EC"/>
</dbReference>